<dbReference type="Pfam" id="PF11848">
    <property type="entry name" value="DUF3368"/>
    <property type="match status" value="1"/>
</dbReference>
<organism evidence="1 2">
    <name type="scientific">Okeanomitos corallinicola TIOX110</name>
    <dbReference type="NCBI Taxonomy" id="3133117"/>
    <lineage>
        <taxon>Bacteria</taxon>
        <taxon>Bacillati</taxon>
        <taxon>Cyanobacteriota</taxon>
        <taxon>Cyanophyceae</taxon>
        <taxon>Nostocales</taxon>
        <taxon>Aphanizomenonaceae</taxon>
        <taxon>Okeanomitos</taxon>
    </lineage>
</organism>
<evidence type="ECO:0000313" key="1">
    <source>
        <dbReference type="EMBL" id="WZB86396.1"/>
    </source>
</evidence>
<dbReference type="InterPro" id="IPR021799">
    <property type="entry name" value="PIN-like_prokaryotic"/>
</dbReference>
<gene>
    <name evidence="1" type="ORF">WJM97_13385</name>
</gene>
<dbReference type="PANTHER" id="PTHR39550:SF1">
    <property type="entry name" value="SLL0658 PROTEIN"/>
    <property type="match status" value="1"/>
</dbReference>
<keyword evidence="2" id="KW-1185">Reference proteome</keyword>
<dbReference type="Proteomes" id="UP001483337">
    <property type="component" value="Chromosome"/>
</dbReference>
<name>A0ABZ2UMN5_9CYAN</name>
<dbReference type="PANTHER" id="PTHR39550">
    <property type="entry name" value="SLL0658 PROTEIN"/>
    <property type="match status" value="1"/>
</dbReference>
<accession>A0ABZ2UMN5</accession>
<dbReference type="RefSeq" id="WP_353929310.1">
    <property type="nucleotide sequence ID" value="NZ_CP150886.1"/>
</dbReference>
<dbReference type="EMBL" id="CP150886">
    <property type="protein sequence ID" value="WZB86396.1"/>
    <property type="molecule type" value="Genomic_DNA"/>
</dbReference>
<evidence type="ECO:0000313" key="2">
    <source>
        <dbReference type="Proteomes" id="UP001483337"/>
    </source>
</evidence>
<proteinExistence type="predicted"/>
<reference evidence="1 2" key="1">
    <citation type="submission" date="2024-04" db="EMBL/GenBank/DDBJ databases">
        <title>Okeanomitos corallinicola gen. &amp; sp. nov. (Nostocales, Cyanobacteria), a new toxic marine heterocyst-forming cyanobacterium from a coral reef.</title>
        <authorList>
            <person name="Li H."/>
            <person name="Li R."/>
            <person name="Kang J."/>
            <person name="Hii K.S."/>
            <person name="Mohamed H.F."/>
            <person name="Xu X."/>
            <person name="Luo Z."/>
        </authorList>
    </citation>
    <scope>NUCLEOTIDE SEQUENCE [LARGE SCALE GENOMIC DNA]</scope>
    <source>
        <strain evidence="1 2">TIOX110</strain>
    </source>
</reference>
<protein>
    <submittedName>
        <fullName evidence="1">DUF3368 domain-containing protein</fullName>
    </submittedName>
</protein>
<sequence>MIIISDTTSLTNLAAVGHLELLHQLYDQVIIPQAVYDEIVNVGYLVPGTTEVQNLSWINVHLVSNKNQVNELLNELDFGEAEAIVLALELNADLLLLDERKGRKVAQNLGIKKITGLLGVLLEAKQKGLIANIKPIIDQLITDNNFWISNNLYQKVIQIAGE</sequence>